<sequence>MQFILDHMIASVVAAILTVAMMAQQINNRQASIERISVYSAKAQALAFGEWLEDDVVKLGSRFGQERGRFSMKTRPEGGVKFTEAFTFHYNSEVQSDGAVRRVEISYRLVPDTETRAVVEKGDTPADDVRIPVYRLRRDSLSGLYNPESKTWLAGSRPAPVPTPSYQAPVGLRHFQVQPLDSQGREFDDLTPGHADDYAHKADYARLQFTVVPTLFPLHRARLVPKEGLHWATTIELRPF</sequence>
<protein>
    <submittedName>
        <fullName evidence="1">Uncharacterized protein</fullName>
    </submittedName>
</protein>
<proteinExistence type="predicted"/>
<dbReference type="Proteomes" id="UP001267426">
    <property type="component" value="Unassembled WGS sequence"/>
</dbReference>
<accession>A0ABU3BMT9</accession>
<reference evidence="1 2" key="1">
    <citation type="submission" date="2023-09" db="EMBL/GenBank/DDBJ databases">
        <authorList>
            <person name="Rey-Velasco X."/>
        </authorList>
    </citation>
    <scope>NUCLEOTIDE SEQUENCE [LARGE SCALE GENOMIC DNA]</scope>
    <source>
        <strain evidence="1 2">F394</strain>
    </source>
</reference>
<name>A0ABU3BMT9_9BACT</name>
<organism evidence="1 2">
    <name type="scientific">Rubrivirga litoralis</name>
    <dbReference type="NCBI Taxonomy" id="3075598"/>
    <lineage>
        <taxon>Bacteria</taxon>
        <taxon>Pseudomonadati</taxon>
        <taxon>Rhodothermota</taxon>
        <taxon>Rhodothermia</taxon>
        <taxon>Rhodothermales</taxon>
        <taxon>Rubricoccaceae</taxon>
        <taxon>Rubrivirga</taxon>
    </lineage>
</organism>
<keyword evidence="2" id="KW-1185">Reference proteome</keyword>
<comment type="caution">
    <text evidence="1">The sequence shown here is derived from an EMBL/GenBank/DDBJ whole genome shotgun (WGS) entry which is preliminary data.</text>
</comment>
<dbReference type="EMBL" id="JAVRHT010000003">
    <property type="protein sequence ID" value="MDT0630561.1"/>
    <property type="molecule type" value="Genomic_DNA"/>
</dbReference>
<gene>
    <name evidence="1" type="ORF">RM540_02270</name>
</gene>
<dbReference type="RefSeq" id="WP_311661754.1">
    <property type="nucleotide sequence ID" value="NZ_JAVRHT010000003.1"/>
</dbReference>
<evidence type="ECO:0000313" key="1">
    <source>
        <dbReference type="EMBL" id="MDT0630561.1"/>
    </source>
</evidence>
<evidence type="ECO:0000313" key="2">
    <source>
        <dbReference type="Proteomes" id="UP001267426"/>
    </source>
</evidence>